<organism evidence="2 3">
    <name type="scientific">Desulfuromonas versatilis</name>
    <dbReference type="NCBI Taxonomy" id="2802975"/>
    <lineage>
        <taxon>Bacteria</taxon>
        <taxon>Pseudomonadati</taxon>
        <taxon>Thermodesulfobacteriota</taxon>
        <taxon>Desulfuromonadia</taxon>
        <taxon>Desulfuromonadales</taxon>
        <taxon>Desulfuromonadaceae</taxon>
        <taxon>Desulfuromonas</taxon>
    </lineage>
</organism>
<gene>
    <name evidence="2" type="ORF">DESUT3_20180</name>
</gene>
<sequence length="89" mass="10200">MQAFQRDLSRFEKLNAQVLGVSSDSLETHRKFSQEYDITFPLIADDGTLKNLYGSRRITYVIDQSQIIRSIQIGVPDNDKLLEALEKLP</sequence>
<dbReference type="Gene3D" id="3.40.30.10">
    <property type="entry name" value="Glutaredoxin"/>
    <property type="match status" value="1"/>
</dbReference>
<dbReference type="InterPro" id="IPR000866">
    <property type="entry name" value="AhpC/TSA"/>
</dbReference>
<dbReference type="Proteomes" id="UP001319827">
    <property type="component" value="Chromosome"/>
</dbReference>
<keyword evidence="3" id="KW-1185">Reference proteome</keyword>
<evidence type="ECO:0000259" key="1">
    <source>
        <dbReference type="Pfam" id="PF00578"/>
    </source>
</evidence>
<protein>
    <recommendedName>
        <fullName evidence="1">Alkyl hydroperoxide reductase subunit C/ Thiol specific antioxidant domain-containing protein</fullName>
    </recommendedName>
</protein>
<proteinExistence type="predicted"/>
<name>A0ABN6DYE6_9BACT</name>
<dbReference type="RefSeq" id="WP_221252386.1">
    <property type="nucleotide sequence ID" value="NZ_AP024355.1"/>
</dbReference>
<feature type="domain" description="Alkyl hydroperoxide reductase subunit C/ Thiol specific antioxidant" evidence="1">
    <location>
        <begin position="1"/>
        <end position="70"/>
    </location>
</feature>
<reference evidence="2 3" key="1">
    <citation type="journal article" date="2016" name="C (Basel)">
        <title>Selective Growth of and Electricity Production by Marine Exoelectrogenic Bacteria in Self-Aggregated Hydrogel of Microbially Reduced Graphene Oxide.</title>
        <authorList>
            <person name="Yoshida N."/>
            <person name="Goto Y."/>
            <person name="Miyata Y."/>
        </authorList>
    </citation>
    <scope>NUCLEOTIDE SEQUENCE [LARGE SCALE GENOMIC DNA]</scope>
    <source>
        <strain evidence="2 3">NIT-T3</strain>
    </source>
</reference>
<evidence type="ECO:0000313" key="3">
    <source>
        <dbReference type="Proteomes" id="UP001319827"/>
    </source>
</evidence>
<dbReference type="SUPFAM" id="SSF52833">
    <property type="entry name" value="Thioredoxin-like"/>
    <property type="match status" value="1"/>
</dbReference>
<reference evidence="2 3" key="2">
    <citation type="journal article" date="2021" name="Int. J. Syst. Evol. Microbiol.">
        <title>Isolation and Polyphasic Characterization of Desulfuromonas versatilis sp. Nov., an Electrogenic Bacteria Capable of Versatile Metabolism Isolated from a Graphene Oxide-Reducing Enrichment Culture.</title>
        <authorList>
            <person name="Xie L."/>
            <person name="Yoshida N."/>
            <person name="Ishii S."/>
            <person name="Meng L."/>
        </authorList>
    </citation>
    <scope>NUCLEOTIDE SEQUENCE [LARGE SCALE GENOMIC DNA]</scope>
    <source>
        <strain evidence="2 3">NIT-T3</strain>
    </source>
</reference>
<evidence type="ECO:0000313" key="2">
    <source>
        <dbReference type="EMBL" id="BCR04949.1"/>
    </source>
</evidence>
<dbReference type="Pfam" id="PF00578">
    <property type="entry name" value="AhpC-TSA"/>
    <property type="match status" value="1"/>
</dbReference>
<dbReference type="InterPro" id="IPR036249">
    <property type="entry name" value="Thioredoxin-like_sf"/>
</dbReference>
<dbReference type="EMBL" id="AP024355">
    <property type="protein sequence ID" value="BCR04949.1"/>
    <property type="molecule type" value="Genomic_DNA"/>
</dbReference>
<accession>A0ABN6DYE6</accession>